<feature type="non-terminal residue" evidence="2">
    <location>
        <position position="1"/>
    </location>
</feature>
<dbReference type="PANTHER" id="PTHR47685">
    <property type="entry name" value="MAGNESIUM TRANSPORT PROTEIN CORA"/>
    <property type="match status" value="1"/>
</dbReference>
<feature type="region of interest" description="Disordered" evidence="1">
    <location>
        <begin position="792"/>
        <end position="811"/>
    </location>
</feature>
<proteinExistence type="predicted"/>
<feature type="region of interest" description="Disordered" evidence="1">
    <location>
        <begin position="240"/>
        <end position="279"/>
    </location>
</feature>
<feature type="compositionally biased region" description="Polar residues" evidence="1">
    <location>
        <begin position="243"/>
        <end position="271"/>
    </location>
</feature>
<feature type="compositionally biased region" description="Polar residues" evidence="1">
    <location>
        <begin position="602"/>
        <end position="612"/>
    </location>
</feature>
<dbReference type="RefSeq" id="XP_003658266.1">
    <property type="nucleotide sequence ID" value="XM_003658218.1"/>
</dbReference>
<dbReference type="GeneID" id="11522151"/>
<dbReference type="PANTHER" id="PTHR47685:SF1">
    <property type="entry name" value="MAGNESIUM TRANSPORT PROTEIN CORA"/>
    <property type="match status" value="1"/>
</dbReference>
<evidence type="ECO:0000313" key="3">
    <source>
        <dbReference type="Proteomes" id="UP000008181"/>
    </source>
</evidence>
<dbReference type="OrthoDB" id="341259at2759"/>
<dbReference type="AlphaFoldDB" id="G2RGU5"/>
<sequence>AYDPEYGSPACRSALPHKPEAIRDHVKHYFACIEIAERAKFFDLSNEIWQYEYQLESMAAASEPAEGDQGPDPVEQRVREKRASVAVAIEAQYKRTEVLRNALAKAPASIMPSSTGTTENQQTAAQPGHLVRCVEESGRRWKSSSTFLSGIEHVRRWRRKVSEPTANVAAVDSDTASDTVTAAQSTASSENGMEPGRRRARAIIKEFYNKGDLSSDSEAEYDLERDVNAYLIQYKPALHRSRTMSSRESTPVTNQPSTATGFSRTSTSQSLREGRPYLAPVDEDLKNDIRFKGRFPDQRLPIRFLFARTPVSPSVLSKKACDEKDPTRIRYFHIPYNNMDRDPLVRTRTQMLLRPQFWRGQQHETRNGTVHARHLRPLCERVSTEPDEIEDNPKNIVLFMPYLHWETDRMRKNIAQAVDLESEKQWRNNEITRLANRAKRKIQREGLPPSGRPVTHPQEQPSKRLLEFIRRNGRAFPDLRRSDRFSDVVAKLLPLRRAADANGRPLIKSPLGQYLIDAARLYEAMSTYRDKQLLEKYLYNDPPLHPRRTLDQSYYWALRTTEARDRDQVVYRGTSITSELRHRFRQVGGDGDMEIDPDADGAQSQGQWTGHGSRTDEDGCEHCRNDVRKTAQLVMVDQLWMWILDERTIITSFPRRYGYNKHDLSGVHKAIRMRLKAARKNQIRSVYDLALIILDECSNTFFDRAKTTRHRTTILFDRVWEWAFKASLICRYDPNHAGELRSPLMDVHVEGRLQREIKDIIDELDMMLHVYRTQREVMRRFRRHVEQILDPEGEGALREGPPSPGTGTRAERKRQLYWFRIQAQELLSDVDSRIDELEGLRKAAESSAQSVS</sequence>
<dbReference type="EMBL" id="CP003014">
    <property type="protein sequence ID" value="AEO71930.1"/>
    <property type="molecule type" value="Genomic_DNA"/>
</dbReference>
<dbReference type="eggNOG" id="KOG4177">
    <property type="taxonomic scope" value="Eukaryota"/>
</dbReference>
<dbReference type="KEGG" id="ttt:THITE_9437"/>
<dbReference type="HOGENOM" id="CLU_006096_0_0_1"/>
<dbReference type="STRING" id="578455.G2RGU5"/>
<keyword evidence="3" id="KW-1185">Reference proteome</keyword>
<reference evidence="2 3" key="1">
    <citation type="journal article" date="2011" name="Nat. Biotechnol.">
        <title>Comparative genomic analysis of the thermophilic biomass-degrading fungi Myceliophthora thermophila and Thielavia terrestris.</title>
        <authorList>
            <person name="Berka R.M."/>
            <person name="Grigoriev I.V."/>
            <person name="Otillar R."/>
            <person name="Salamov A."/>
            <person name="Grimwood J."/>
            <person name="Reid I."/>
            <person name="Ishmael N."/>
            <person name="John T."/>
            <person name="Darmond C."/>
            <person name="Moisan M.-C."/>
            <person name="Henrissat B."/>
            <person name="Coutinho P.M."/>
            <person name="Lombard V."/>
            <person name="Natvig D.O."/>
            <person name="Lindquist E."/>
            <person name="Schmutz J."/>
            <person name="Lucas S."/>
            <person name="Harris P."/>
            <person name="Powlowski J."/>
            <person name="Bellemare A."/>
            <person name="Taylor D."/>
            <person name="Butler G."/>
            <person name="de Vries R.P."/>
            <person name="Allijn I.E."/>
            <person name="van den Brink J."/>
            <person name="Ushinsky S."/>
            <person name="Storms R."/>
            <person name="Powell A.J."/>
            <person name="Paulsen I.T."/>
            <person name="Elbourne L.D.H."/>
            <person name="Baker S.E."/>
            <person name="Magnuson J."/>
            <person name="LaBoissiere S."/>
            <person name="Clutterbuck A.J."/>
            <person name="Martinez D."/>
            <person name="Wogulis M."/>
            <person name="de Leon A.L."/>
            <person name="Rey M.W."/>
            <person name="Tsang A."/>
        </authorList>
    </citation>
    <scope>NUCLEOTIDE SEQUENCE [LARGE SCALE GENOMIC DNA]</scope>
    <source>
        <strain evidence="3">ATCC 38088 / NRRL 8126</strain>
    </source>
</reference>
<accession>G2RGU5</accession>
<protein>
    <submittedName>
        <fullName evidence="2">Uncharacterized protein</fullName>
    </submittedName>
</protein>
<organism evidence="2 3">
    <name type="scientific">Thermothielavioides terrestris (strain ATCC 38088 / NRRL 8126)</name>
    <name type="common">Thielavia terrestris</name>
    <dbReference type="NCBI Taxonomy" id="578455"/>
    <lineage>
        <taxon>Eukaryota</taxon>
        <taxon>Fungi</taxon>
        <taxon>Dikarya</taxon>
        <taxon>Ascomycota</taxon>
        <taxon>Pezizomycotina</taxon>
        <taxon>Sordariomycetes</taxon>
        <taxon>Sordariomycetidae</taxon>
        <taxon>Sordariales</taxon>
        <taxon>Chaetomiaceae</taxon>
        <taxon>Thermothielavioides</taxon>
        <taxon>Thermothielavioides terrestris</taxon>
    </lineage>
</organism>
<feature type="region of interest" description="Disordered" evidence="1">
    <location>
        <begin position="595"/>
        <end position="617"/>
    </location>
</feature>
<gene>
    <name evidence="2" type="ORF">THITE_9437</name>
</gene>
<evidence type="ECO:0000313" key="2">
    <source>
        <dbReference type="EMBL" id="AEO71930.1"/>
    </source>
</evidence>
<dbReference type="Proteomes" id="UP000008181">
    <property type="component" value="Chromosome 6"/>
</dbReference>
<dbReference type="GO" id="GO:0015087">
    <property type="term" value="F:cobalt ion transmembrane transporter activity"/>
    <property type="evidence" value="ECO:0007669"/>
    <property type="project" value="TreeGrafter"/>
</dbReference>
<dbReference type="GO" id="GO:0015099">
    <property type="term" value="F:nickel cation transmembrane transporter activity"/>
    <property type="evidence" value="ECO:0007669"/>
    <property type="project" value="TreeGrafter"/>
</dbReference>
<name>G2RGU5_THETT</name>
<feature type="region of interest" description="Disordered" evidence="1">
    <location>
        <begin position="168"/>
        <end position="197"/>
    </location>
</feature>
<feature type="compositionally biased region" description="Polar residues" evidence="1">
    <location>
        <begin position="174"/>
        <end position="191"/>
    </location>
</feature>
<evidence type="ECO:0000256" key="1">
    <source>
        <dbReference type="SAM" id="MobiDB-lite"/>
    </source>
</evidence>
<feature type="non-terminal residue" evidence="2">
    <location>
        <position position="852"/>
    </location>
</feature>
<dbReference type="GO" id="GO:0015095">
    <property type="term" value="F:magnesium ion transmembrane transporter activity"/>
    <property type="evidence" value="ECO:0007669"/>
    <property type="project" value="TreeGrafter"/>
</dbReference>
<dbReference type="InterPro" id="IPR050829">
    <property type="entry name" value="CorA_MIT"/>
</dbReference>